<dbReference type="InterPro" id="IPR002347">
    <property type="entry name" value="SDR_fam"/>
</dbReference>
<dbReference type="EMBL" id="CP048630">
    <property type="protein sequence ID" value="QIB34595.1"/>
    <property type="molecule type" value="Genomic_DNA"/>
</dbReference>
<dbReference type="PANTHER" id="PTHR42760">
    <property type="entry name" value="SHORT-CHAIN DEHYDROGENASES/REDUCTASES FAMILY MEMBER"/>
    <property type="match status" value="1"/>
</dbReference>
<dbReference type="Pfam" id="PF13561">
    <property type="entry name" value="adh_short_C2"/>
    <property type="match status" value="1"/>
</dbReference>
<evidence type="ECO:0000256" key="1">
    <source>
        <dbReference type="ARBA" id="ARBA00006484"/>
    </source>
</evidence>
<evidence type="ECO:0000313" key="4">
    <source>
        <dbReference type="Proteomes" id="UP000464751"/>
    </source>
</evidence>
<organism evidence="3 4">
    <name type="scientific">Ancylobacter pratisalsi</name>
    <dbReference type="NCBI Taxonomy" id="1745854"/>
    <lineage>
        <taxon>Bacteria</taxon>
        <taxon>Pseudomonadati</taxon>
        <taxon>Pseudomonadota</taxon>
        <taxon>Alphaproteobacteria</taxon>
        <taxon>Hyphomicrobiales</taxon>
        <taxon>Xanthobacteraceae</taxon>
        <taxon>Ancylobacter</taxon>
    </lineage>
</organism>
<dbReference type="NCBIfam" id="NF005559">
    <property type="entry name" value="PRK07231.1"/>
    <property type="match status" value="1"/>
</dbReference>
<dbReference type="SUPFAM" id="SSF51735">
    <property type="entry name" value="NAD(P)-binding Rossmann-fold domains"/>
    <property type="match status" value="1"/>
</dbReference>
<evidence type="ECO:0000256" key="2">
    <source>
        <dbReference type="ARBA" id="ARBA00023002"/>
    </source>
</evidence>
<keyword evidence="2 3" id="KW-0560">Oxidoreductase</keyword>
<dbReference type="GO" id="GO:0047936">
    <property type="term" value="F:glucose 1-dehydrogenase [NAD(P)+] activity"/>
    <property type="evidence" value="ECO:0007669"/>
    <property type="project" value="UniProtKB-EC"/>
</dbReference>
<dbReference type="InterPro" id="IPR020904">
    <property type="entry name" value="Sc_DH/Rdtase_CS"/>
</dbReference>
<sequence>MFSLEGKVCVVTGAGKGLGRAIATTYAAQGAKIVAAARGLQDLESLKAEIEAKGGEVAICTTDVTSRKAMESLGEAALAAFGHVDVWVNNAGGFIDGAMCDWIDVEEDALDAMLRLNLVSFVYGAQVAGKLMRAAGKGGSIILMSSLDAFNPAPGGEGCYGACKIALNHITETLAIELGQYGIRVNAIAPGVVDTPLTAPFLTTDEIRADRASFYPLGRIGQPADVAAAAVYFASDEAGYVSGAKLLVSGGAVFNSDPYRYMMKVAAEKKAKAGV</sequence>
<dbReference type="PRINTS" id="PR00080">
    <property type="entry name" value="SDRFAMILY"/>
</dbReference>
<dbReference type="RefSeq" id="WP_163075738.1">
    <property type="nucleotide sequence ID" value="NZ_CP048630.1"/>
</dbReference>
<dbReference type="InterPro" id="IPR036291">
    <property type="entry name" value="NAD(P)-bd_dom_sf"/>
</dbReference>
<dbReference type="Proteomes" id="UP000464751">
    <property type="component" value="Chromosome"/>
</dbReference>
<name>A0A6P1YN84_9HYPH</name>
<gene>
    <name evidence="3" type="ORF">G3A50_13370</name>
</gene>
<accession>A0A6P1YN84</accession>
<dbReference type="KEGG" id="apra:G3A50_13370"/>
<dbReference type="PANTHER" id="PTHR42760:SF133">
    <property type="entry name" value="3-OXOACYL-[ACYL-CARRIER-PROTEIN] REDUCTASE"/>
    <property type="match status" value="1"/>
</dbReference>
<dbReference type="CDD" id="cd05233">
    <property type="entry name" value="SDR_c"/>
    <property type="match status" value="1"/>
</dbReference>
<dbReference type="FunFam" id="3.40.50.720:FF:000084">
    <property type="entry name" value="Short-chain dehydrogenase reductase"/>
    <property type="match status" value="1"/>
</dbReference>
<protein>
    <submittedName>
        <fullName evidence="3">Glucose 1-dehydrogenase</fullName>
        <ecNumber evidence="3">1.1.1.47</ecNumber>
    </submittedName>
</protein>
<proteinExistence type="inferred from homology"/>
<keyword evidence="4" id="KW-1185">Reference proteome</keyword>
<dbReference type="EC" id="1.1.1.47" evidence="3"/>
<dbReference type="AlphaFoldDB" id="A0A6P1YN84"/>
<dbReference type="PROSITE" id="PS00061">
    <property type="entry name" value="ADH_SHORT"/>
    <property type="match status" value="1"/>
</dbReference>
<evidence type="ECO:0000313" key="3">
    <source>
        <dbReference type="EMBL" id="QIB34595.1"/>
    </source>
</evidence>
<dbReference type="PRINTS" id="PR00081">
    <property type="entry name" value="GDHRDH"/>
</dbReference>
<reference evidence="3 4" key="1">
    <citation type="submission" date="2020-02" db="EMBL/GenBank/DDBJ databases">
        <authorList>
            <person name="Li G."/>
        </authorList>
    </citation>
    <scope>NUCLEOTIDE SEQUENCE [LARGE SCALE GENOMIC DNA]</scope>
    <source>
        <strain evidence="3 4">DSM 102029</strain>
    </source>
</reference>
<dbReference type="Gene3D" id="3.40.50.720">
    <property type="entry name" value="NAD(P)-binding Rossmann-like Domain"/>
    <property type="match status" value="1"/>
</dbReference>
<comment type="similarity">
    <text evidence="1">Belongs to the short-chain dehydrogenases/reductases (SDR) family.</text>
</comment>